<dbReference type="EMBL" id="CAGS01000007">
    <property type="protein sequence ID" value="CCF82389.1"/>
    <property type="molecule type" value="Genomic_DNA"/>
</dbReference>
<gene>
    <name evidence="1" type="ORF">NITHO_1040012</name>
</gene>
<comment type="caution">
    <text evidence="1">The sequence shown here is derived from an EMBL/GenBank/DDBJ whole genome shotgun (WGS) entry which is preliminary data.</text>
</comment>
<proteinExistence type="predicted"/>
<dbReference type="Proteomes" id="UP000004221">
    <property type="component" value="Unassembled WGS sequence"/>
</dbReference>
<organism evidence="1 2">
    <name type="scientific">Nitrolancea hollandica Lb</name>
    <dbReference type="NCBI Taxonomy" id="1129897"/>
    <lineage>
        <taxon>Bacteria</taxon>
        <taxon>Pseudomonadati</taxon>
        <taxon>Thermomicrobiota</taxon>
        <taxon>Thermomicrobia</taxon>
        <taxon>Sphaerobacterales</taxon>
        <taxon>Sphaerobacterineae</taxon>
        <taxon>Sphaerobacteraceae</taxon>
        <taxon>Nitrolancea</taxon>
    </lineage>
</organism>
<dbReference type="AlphaFoldDB" id="I4ECH7"/>
<dbReference type="RefSeq" id="WP_008474517.1">
    <property type="nucleotide sequence ID" value="NZ_CAGS01000007.1"/>
</dbReference>
<keyword evidence="2" id="KW-1185">Reference proteome</keyword>
<protein>
    <submittedName>
        <fullName evidence="1">Uncharacterized protein</fullName>
    </submittedName>
</protein>
<sequence length="55" mass="5989">MDPILIAALLSFALLILTWFGLSASAATLLDPRDPVFEGLHFEPLKQHGKQKAVS</sequence>
<accession>I4ECH7</accession>
<name>I4ECH7_9BACT</name>
<evidence type="ECO:0000313" key="2">
    <source>
        <dbReference type="Proteomes" id="UP000004221"/>
    </source>
</evidence>
<evidence type="ECO:0000313" key="1">
    <source>
        <dbReference type="EMBL" id="CCF82389.1"/>
    </source>
</evidence>
<reference evidence="1 2" key="1">
    <citation type="journal article" date="2012" name="ISME J.">
        <title>Nitrification expanded: discovery, physiology and genomics of a nitrite-oxidizing bacterium from the phylum Chloroflexi.</title>
        <authorList>
            <person name="Sorokin D.Y."/>
            <person name="Lucker S."/>
            <person name="Vejmelkova D."/>
            <person name="Kostrikina N.A."/>
            <person name="Kleerebezem R."/>
            <person name="Rijpstra W.I."/>
            <person name="Damste J.S."/>
            <person name="Le Paslier D."/>
            <person name="Muyzer G."/>
            <person name="Wagner M."/>
            <person name="van Loosdrecht M.C."/>
            <person name="Daims H."/>
        </authorList>
    </citation>
    <scope>NUCLEOTIDE SEQUENCE [LARGE SCALE GENOMIC DNA]</scope>
    <source>
        <strain evidence="2">none</strain>
    </source>
</reference>